<protein>
    <recommendedName>
        <fullName evidence="6">Cyclin-dependent kinase inhibitor 2C (p18, inhibits CDK4)</fullName>
    </recommendedName>
</protein>
<comment type="caution">
    <text evidence="4">The sequence shown here is derived from an EMBL/GenBank/DDBJ whole genome shotgun (WGS) entry which is preliminary data.</text>
</comment>
<dbReference type="AlphaFoldDB" id="A0AAE0V835"/>
<dbReference type="InterPro" id="IPR002110">
    <property type="entry name" value="Ankyrin_rpt"/>
</dbReference>
<evidence type="ECO:0000256" key="1">
    <source>
        <dbReference type="ARBA" id="ARBA00022737"/>
    </source>
</evidence>
<name>A0AAE0V835_9TELE</name>
<organism evidence="4 5">
    <name type="scientific">Hemibagrus guttatus</name>
    <dbReference type="NCBI Taxonomy" id="175788"/>
    <lineage>
        <taxon>Eukaryota</taxon>
        <taxon>Metazoa</taxon>
        <taxon>Chordata</taxon>
        <taxon>Craniata</taxon>
        <taxon>Vertebrata</taxon>
        <taxon>Euteleostomi</taxon>
        <taxon>Actinopterygii</taxon>
        <taxon>Neopterygii</taxon>
        <taxon>Teleostei</taxon>
        <taxon>Ostariophysi</taxon>
        <taxon>Siluriformes</taxon>
        <taxon>Bagridae</taxon>
        <taxon>Hemibagrus</taxon>
    </lineage>
</organism>
<dbReference type="Gene3D" id="1.25.40.20">
    <property type="entry name" value="Ankyrin repeat-containing domain"/>
    <property type="match status" value="1"/>
</dbReference>
<sequence length="166" mass="17904">MAEASDVNRLTSVAARGELRETEQILKSNINVNAKNQHGRTPLQVVKLGCPSVAEALLRAGADPNVPDPSVGLTITHDAARDGHADTLEVLLSHGADVNLHDNAGNLPLHLAAREGHQSAVELLAPRTAHPFQQNHAGLTPLELASQHHRDDTARWLENYRPSQSE</sequence>
<dbReference type="PANTHER" id="PTHR24201">
    <property type="entry name" value="ANK_REP_REGION DOMAIN-CONTAINING PROTEIN"/>
    <property type="match status" value="1"/>
</dbReference>
<dbReference type="Proteomes" id="UP001274896">
    <property type="component" value="Unassembled WGS sequence"/>
</dbReference>
<reference evidence="4" key="1">
    <citation type="submission" date="2023-06" db="EMBL/GenBank/DDBJ databases">
        <title>Male Hemibagrus guttatus genome.</title>
        <authorList>
            <person name="Bian C."/>
        </authorList>
    </citation>
    <scope>NUCLEOTIDE SEQUENCE</scope>
    <source>
        <strain evidence="4">Male_cb2023</strain>
        <tissue evidence="4">Muscle</tissue>
    </source>
</reference>
<evidence type="ECO:0000313" key="4">
    <source>
        <dbReference type="EMBL" id="KAK3539999.1"/>
    </source>
</evidence>
<keyword evidence="1" id="KW-0677">Repeat</keyword>
<dbReference type="PROSITE" id="PS01295">
    <property type="entry name" value="ISPD"/>
    <property type="match status" value="1"/>
</dbReference>
<dbReference type="PROSITE" id="PS50088">
    <property type="entry name" value="ANK_REPEAT"/>
    <property type="match status" value="2"/>
</dbReference>
<dbReference type="GO" id="GO:0005634">
    <property type="term" value="C:nucleus"/>
    <property type="evidence" value="ECO:0007669"/>
    <property type="project" value="TreeGrafter"/>
</dbReference>
<dbReference type="EMBL" id="JAUCMX010000007">
    <property type="protein sequence ID" value="KAK3539999.1"/>
    <property type="molecule type" value="Genomic_DNA"/>
</dbReference>
<dbReference type="InterPro" id="IPR050776">
    <property type="entry name" value="Ank_Repeat/CDKN_Inhibitor"/>
</dbReference>
<gene>
    <name evidence="4" type="ORF">QTP70_019641</name>
</gene>
<dbReference type="GO" id="GO:0008299">
    <property type="term" value="P:isoprenoid biosynthetic process"/>
    <property type="evidence" value="ECO:0007669"/>
    <property type="project" value="InterPro"/>
</dbReference>
<dbReference type="PROSITE" id="PS50297">
    <property type="entry name" value="ANK_REP_REGION"/>
    <property type="match status" value="2"/>
</dbReference>
<keyword evidence="5" id="KW-1185">Reference proteome</keyword>
<evidence type="ECO:0000256" key="2">
    <source>
        <dbReference type="ARBA" id="ARBA00023043"/>
    </source>
</evidence>
<dbReference type="PANTHER" id="PTHR24201:SF14">
    <property type="entry name" value="CYCLIN-DEPENDENT KINASE 4 INHIBITOR C-LIKE"/>
    <property type="match status" value="1"/>
</dbReference>
<feature type="repeat" description="ANK" evidence="3">
    <location>
        <begin position="104"/>
        <end position="136"/>
    </location>
</feature>
<accession>A0AAE0V835</accession>
<evidence type="ECO:0000256" key="3">
    <source>
        <dbReference type="PROSITE-ProRule" id="PRU00023"/>
    </source>
</evidence>
<dbReference type="InterPro" id="IPR018294">
    <property type="entry name" value="ISPD_synthase_CS"/>
</dbReference>
<dbReference type="SMART" id="SM00248">
    <property type="entry name" value="ANK"/>
    <property type="match status" value="4"/>
</dbReference>
<dbReference type="Pfam" id="PF12796">
    <property type="entry name" value="Ank_2"/>
    <property type="match status" value="1"/>
</dbReference>
<keyword evidence="2 3" id="KW-0040">ANK repeat</keyword>
<proteinExistence type="predicted"/>
<evidence type="ECO:0000313" key="5">
    <source>
        <dbReference type="Proteomes" id="UP001274896"/>
    </source>
</evidence>
<evidence type="ECO:0008006" key="6">
    <source>
        <dbReference type="Google" id="ProtNLM"/>
    </source>
</evidence>
<feature type="repeat" description="ANK" evidence="3">
    <location>
        <begin position="71"/>
        <end position="103"/>
    </location>
</feature>
<dbReference type="SUPFAM" id="SSF48403">
    <property type="entry name" value="Ankyrin repeat"/>
    <property type="match status" value="1"/>
</dbReference>
<dbReference type="InterPro" id="IPR036770">
    <property type="entry name" value="Ankyrin_rpt-contain_sf"/>
</dbReference>
<dbReference type="GO" id="GO:0003824">
    <property type="term" value="F:catalytic activity"/>
    <property type="evidence" value="ECO:0007669"/>
    <property type="project" value="InterPro"/>
</dbReference>